<evidence type="ECO:0000313" key="3">
    <source>
        <dbReference type="Proteomes" id="UP000717585"/>
    </source>
</evidence>
<feature type="compositionally biased region" description="Acidic residues" evidence="1">
    <location>
        <begin position="623"/>
        <end position="650"/>
    </location>
</feature>
<sequence length="1021" mass="112565">MADESETNAASKISDEILANIISFEPTKRKVAATDDIPSYNSMKNAILSWFSLLNHSMNHIMFASKCVDKMVANPEVSSLLARLTHFAERLQGVMPSLNKLLLSPSGVLHHTMINSISHFIYLYSSVVGKLLTNEAGEKADALELLDATEINKTCDNMESTLLELTKLIIFIPVTDTEVAADHESEAITGVTYERPGHIVNSAFIKAISAFFKEPEDAAARIDVSTLVATGPVAIKYVYVRRAKAYVRLSADGTLMDTISDADVVPLCAHRPADSVDLNLTDFARNITVKMAPEELEGLVFEVEKPLAMLSRLRDMLLPIQQRLLAVEEEDDAEAENNEETEDADDSSSSSSSSSSSDDEADEPAKAEEEDAGKKYPMPLPLLETPIELDLTKEFISAPPTAQWANVFIGITVPGRGLRYLGAERDEKVGKIVWTPKIVGEKSRRAFTVCKHDSMWSFSFDETQGKPEKRKRVFLSFGERPRGTWALERFDSDKAAGGRILFEPVDIAGKNSGVALTRWLKVAASSTTKRRVGQKVQLLPTGPDSTEFMLAVDPQWSLNDVAEFRFIQSTTLTPQPEAVALAEVIKALDLTIVPQRSSLIRLNEHLTKLGAPDPLPMPPPPPEPEEEQAEQTGEAEGESTEPVAEPEEAAETPMPETPAPRAAFAEPESSPALPRPADELEDTGAKSPTRGRGGAKSPSKKRQAATSRLGKTGPVVGRATPYGKLKKEAPKEPTLRAIPVDPLLKASDAFKASLPIPEMARIPGVIARPNEEEHKHRDVQLELESWFTMNKAALQSDTLATVIVEREIDWEENDRILIKGMHLTSAEWTDDFAVYVSLEECTRARLVDRFTEPEPEIKEEEPEAEAEKTSSEAASEDKPEEDKSEEDKPAEGEEAEKTEDKPANDTDATEETKPADENAEEAEPEPPVPKHHPDWLQGTPEAIDGLRAAMESGLLVLAVRRVMKQGEQDVAHYMFVPCRQFDMEVMKQNEDFHYGLLTDILSNLAWRVETMPEEGVEAEAE</sequence>
<evidence type="ECO:0000256" key="1">
    <source>
        <dbReference type="SAM" id="MobiDB-lite"/>
    </source>
</evidence>
<dbReference type="EMBL" id="JAHDYR010000066">
    <property type="protein sequence ID" value="KAG9390200.1"/>
    <property type="molecule type" value="Genomic_DNA"/>
</dbReference>
<feature type="region of interest" description="Disordered" evidence="1">
    <location>
        <begin position="608"/>
        <end position="730"/>
    </location>
</feature>
<evidence type="ECO:0000313" key="2">
    <source>
        <dbReference type="EMBL" id="KAG9390200.1"/>
    </source>
</evidence>
<comment type="caution">
    <text evidence="2">The sequence shown here is derived from an EMBL/GenBank/DDBJ whole genome shotgun (WGS) entry which is preliminary data.</text>
</comment>
<reference evidence="2" key="1">
    <citation type="submission" date="2021-05" db="EMBL/GenBank/DDBJ databases">
        <title>A free-living protist that lacks canonical eukaryotic 1 DNA replication and segregation systems.</title>
        <authorList>
            <person name="Salas-Leiva D.E."/>
            <person name="Tromer E.C."/>
            <person name="Curtis B.A."/>
            <person name="Jerlstrom-Hultqvist J."/>
            <person name="Kolisko M."/>
            <person name="Yi Z."/>
            <person name="Salas-Leiva J.S."/>
            <person name="Gallot-Lavallee L."/>
            <person name="Kops G.J.P.L."/>
            <person name="Archibald J.M."/>
            <person name="Simpson A.G.B."/>
            <person name="Roger A.J."/>
        </authorList>
    </citation>
    <scope>NUCLEOTIDE SEQUENCE</scope>
    <source>
        <strain evidence="2">BICM</strain>
    </source>
</reference>
<feature type="region of interest" description="Disordered" evidence="1">
    <location>
        <begin position="329"/>
        <end position="379"/>
    </location>
</feature>
<organism evidence="2 3">
    <name type="scientific">Carpediemonas membranifera</name>
    <dbReference type="NCBI Taxonomy" id="201153"/>
    <lineage>
        <taxon>Eukaryota</taxon>
        <taxon>Metamonada</taxon>
        <taxon>Carpediemonas-like organisms</taxon>
        <taxon>Carpediemonas</taxon>
    </lineage>
</organism>
<feature type="compositionally biased region" description="Pro residues" evidence="1">
    <location>
        <begin position="613"/>
        <end position="622"/>
    </location>
</feature>
<dbReference type="Proteomes" id="UP000717585">
    <property type="component" value="Unassembled WGS sequence"/>
</dbReference>
<name>A0A8J6ARB1_9EUKA</name>
<feature type="compositionally biased region" description="Basic and acidic residues" evidence="1">
    <location>
        <begin position="865"/>
        <end position="891"/>
    </location>
</feature>
<protein>
    <submittedName>
        <fullName evidence="2">Uncharacterized protein</fullName>
    </submittedName>
</protein>
<feature type="compositionally biased region" description="Acidic residues" evidence="1">
    <location>
        <begin position="329"/>
        <end position="346"/>
    </location>
</feature>
<gene>
    <name evidence="2" type="ORF">J8273_8240</name>
</gene>
<proteinExistence type="predicted"/>
<feature type="region of interest" description="Disordered" evidence="1">
    <location>
        <begin position="852"/>
        <end position="939"/>
    </location>
</feature>
<accession>A0A8J6ARB1</accession>
<feature type="compositionally biased region" description="Basic and acidic residues" evidence="1">
    <location>
        <begin position="898"/>
        <end position="916"/>
    </location>
</feature>
<feature type="compositionally biased region" description="Low complexity" evidence="1">
    <location>
        <begin position="347"/>
        <end position="356"/>
    </location>
</feature>
<feature type="compositionally biased region" description="Low complexity" evidence="1">
    <location>
        <begin position="651"/>
        <end position="663"/>
    </location>
</feature>
<keyword evidence="3" id="KW-1185">Reference proteome</keyword>
<dbReference type="AlphaFoldDB" id="A0A8J6ARB1"/>